<dbReference type="CDD" id="cd14750">
    <property type="entry name" value="PBP2_TMBP"/>
    <property type="match status" value="1"/>
</dbReference>
<gene>
    <name evidence="5" type="ORF">GCM10011584_02380</name>
</gene>
<dbReference type="Pfam" id="PF01547">
    <property type="entry name" value="SBP_bac_1"/>
    <property type="match status" value="1"/>
</dbReference>
<evidence type="ECO:0000256" key="3">
    <source>
        <dbReference type="ARBA" id="ARBA00022729"/>
    </source>
</evidence>
<dbReference type="PANTHER" id="PTHR30061:SF50">
    <property type="entry name" value="MALTOSE_MALTODEXTRIN-BINDING PERIPLASMIC PROTEIN"/>
    <property type="match status" value="1"/>
</dbReference>
<dbReference type="PANTHER" id="PTHR30061">
    <property type="entry name" value="MALTOSE-BINDING PERIPLASMIC PROTEIN"/>
    <property type="match status" value="1"/>
</dbReference>
<dbReference type="EMBL" id="BMNI01000001">
    <property type="protein sequence ID" value="GGO84556.1"/>
    <property type="molecule type" value="Genomic_DNA"/>
</dbReference>
<dbReference type="RefSeq" id="WP_188782083.1">
    <property type="nucleotide sequence ID" value="NZ_BMNI01000001.1"/>
</dbReference>
<accession>A0ABQ2N4X9</accession>
<keyword evidence="6" id="KW-1185">Reference proteome</keyword>
<evidence type="ECO:0000313" key="5">
    <source>
        <dbReference type="EMBL" id="GGO84556.1"/>
    </source>
</evidence>
<feature type="chain" id="PRO_5045479106" evidence="4">
    <location>
        <begin position="22"/>
        <end position="428"/>
    </location>
</feature>
<dbReference type="Proteomes" id="UP000655410">
    <property type="component" value="Unassembled WGS sequence"/>
</dbReference>
<proteinExistence type="inferred from homology"/>
<feature type="signal peptide" evidence="4">
    <location>
        <begin position="1"/>
        <end position="21"/>
    </location>
</feature>
<evidence type="ECO:0000313" key="6">
    <source>
        <dbReference type="Proteomes" id="UP000655410"/>
    </source>
</evidence>
<comment type="caution">
    <text evidence="5">The sequence shown here is derived from an EMBL/GenBank/DDBJ whole genome shotgun (WGS) entry which is preliminary data.</text>
</comment>
<protein>
    <submittedName>
        <fullName evidence="5">ABC transporter substrate-binding protein</fullName>
    </submittedName>
</protein>
<evidence type="ECO:0000256" key="1">
    <source>
        <dbReference type="ARBA" id="ARBA00008520"/>
    </source>
</evidence>
<dbReference type="SUPFAM" id="SSF53850">
    <property type="entry name" value="Periplasmic binding protein-like II"/>
    <property type="match status" value="1"/>
</dbReference>
<reference evidence="6" key="1">
    <citation type="journal article" date="2019" name="Int. J. Syst. Evol. Microbiol.">
        <title>The Global Catalogue of Microorganisms (GCM) 10K type strain sequencing project: providing services to taxonomists for standard genome sequencing and annotation.</title>
        <authorList>
            <consortium name="The Broad Institute Genomics Platform"/>
            <consortium name="The Broad Institute Genome Sequencing Center for Infectious Disease"/>
            <person name="Wu L."/>
            <person name="Ma J."/>
        </authorList>
    </citation>
    <scope>NUCLEOTIDE SEQUENCE [LARGE SCALE GENOMIC DNA]</scope>
    <source>
        <strain evidence="6">CGMCC 4.7371</strain>
    </source>
</reference>
<dbReference type="Gene3D" id="3.40.190.10">
    <property type="entry name" value="Periplasmic binding protein-like II"/>
    <property type="match status" value="2"/>
</dbReference>
<evidence type="ECO:0000256" key="2">
    <source>
        <dbReference type="ARBA" id="ARBA00022448"/>
    </source>
</evidence>
<sequence>MRHLRTATSLVALSLVTVPLAACGGGGGGGGTSNDAFKQHLTDRGPITYVQGKVNDNATHAIIAQWNKLHPDEKVTLKEQTDEADQQHDDLVRNFDAKNADYDVVSVDLVWTAEFAAKGYLQPLTGDLAIDTDGLLDSAVKGAQYNGTQYAAPTTSDGGMLYYRKDLVKTPPTTWKELFDDCKIAKQAHIDCYAGQFNKYEGLTVNASEAINGAGGSIVDKDGKTPTVDSPEAAAGLQVLVDGFKNGDIPKSAITYTEEEGRSAFESGKLLFLRNWPYVYGLAASEASSKVKGKFDVAPLPGLDGVGASTLGGHNTAISAYSDNKATAIDFVKFLQSADIQKEYMEKGSLAPIRAEVYKDPALVKKYPYLPTLLTSIENAVARPITPYYQAVTKAIQDNAYAALKGSKTSKEAVKDMAAAIQAASSGQ</sequence>
<keyword evidence="3 4" id="KW-0732">Signal</keyword>
<name>A0ABQ2N4X9_9ACTN</name>
<dbReference type="InterPro" id="IPR006059">
    <property type="entry name" value="SBP"/>
</dbReference>
<evidence type="ECO:0000256" key="4">
    <source>
        <dbReference type="SAM" id="SignalP"/>
    </source>
</evidence>
<keyword evidence="2" id="KW-0813">Transport</keyword>
<comment type="similarity">
    <text evidence="1">Belongs to the bacterial solute-binding protein 1 family.</text>
</comment>
<organism evidence="5 6">
    <name type="scientific">Nocardioides phosphati</name>
    <dbReference type="NCBI Taxonomy" id="1867775"/>
    <lineage>
        <taxon>Bacteria</taxon>
        <taxon>Bacillati</taxon>
        <taxon>Actinomycetota</taxon>
        <taxon>Actinomycetes</taxon>
        <taxon>Propionibacteriales</taxon>
        <taxon>Nocardioidaceae</taxon>
        <taxon>Nocardioides</taxon>
    </lineage>
</organism>